<dbReference type="FunFam" id="3.10.110.10:FF:000011">
    <property type="entry name" value="Ubiquitin-conjugating enzyme E2 L3"/>
    <property type="match status" value="1"/>
</dbReference>
<evidence type="ECO:0000313" key="8">
    <source>
        <dbReference type="EMBL" id="KJE90860.1"/>
    </source>
</evidence>
<dbReference type="InterPro" id="IPR050113">
    <property type="entry name" value="Ub_conjugating_enzyme"/>
</dbReference>
<dbReference type="InterPro" id="IPR023313">
    <property type="entry name" value="UBQ-conjugating_AS"/>
</dbReference>
<evidence type="ECO:0000256" key="3">
    <source>
        <dbReference type="ARBA" id="ARBA00022679"/>
    </source>
</evidence>
<feature type="active site" description="Glycyl thioester intermediate" evidence="5">
    <location>
        <position position="87"/>
    </location>
</feature>
<dbReference type="SUPFAM" id="SSF54495">
    <property type="entry name" value="UBC-like"/>
    <property type="match status" value="1"/>
</dbReference>
<dbReference type="OMA" id="ADLHTWH"/>
<dbReference type="Pfam" id="PF00179">
    <property type="entry name" value="UQ_con"/>
    <property type="match status" value="1"/>
</dbReference>
<comment type="catalytic activity">
    <reaction evidence="1">
        <text>S-ubiquitinyl-[E1 ubiquitin-activating enzyme]-L-cysteine + [E2 ubiquitin-conjugating enzyme]-L-cysteine = [E1 ubiquitin-activating enzyme]-L-cysteine + S-ubiquitinyl-[E2 ubiquitin-conjugating enzyme]-L-cysteine.</text>
        <dbReference type="EC" id="2.3.2.23"/>
    </reaction>
</comment>
<dbReference type="AlphaFoldDB" id="A0A0D2WKM1"/>
<evidence type="ECO:0000259" key="7">
    <source>
        <dbReference type="PROSITE" id="PS50127"/>
    </source>
</evidence>
<keyword evidence="6" id="KW-0067">ATP-binding</keyword>
<dbReference type="STRING" id="595528.A0A0D2WKM1"/>
<dbReference type="Gene3D" id="3.10.110.10">
    <property type="entry name" value="Ubiquitin Conjugating Enzyme"/>
    <property type="match status" value="1"/>
</dbReference>
<organism evidence="8 9">
    <name type="scientific">Capsaspora owczarzaki (strain ATCC 30864)</name>
    <dbReference type="NCBI Taxonomy" id="595528"/>
    <lineage>
        <taxon>Eukaryota</taxon>
        <taxon>Filasterea</taxon>
        <taxon>Capsaspora</taxon>
    </lineage>
</organism>
<dbReference type="RefSeq" id="XP_004348850.1">
    <property type="nucleotide sequence ID" value="XM_004348800.2"/>
</dbReference>
<dbReference type="GO" id="GO:0005524">
    <property type="term" value="F:ATP binding"/>
    <property type="evidence" value="ECO:0007669"/>
    <property type="project" value="UniProtKB-UniRule"/>
</dbReference>
<accession>A0A0D2WKM1</accession>
<dbReference type="EMBL" id="KE346362">
    <property type="protein sequence ID" value="KJE90860.1"/>
    <property type="molecule type" value="Genomic_DNA"/>
</dbReference>
<keyword evidence="9" id="KW-1185">Reference proteome</keyword>
<dbReference type="Proteomes" id="UP000008743">
    <property type="component" value="Unassembled WGS sequence"/>
</dbReference>
<proteinExistence type="inferred from homology"/>
<evidence type="ECO:0000256" key="6">
    <source>
        <dbReference type="RuleBase" id="RU362109"/>
    </source>
</evidence>
<evidence type="ECO:0000313" key="9">
    <source>
        <dbReference type="Proteomes" id="UP000008743"/>
    </source>
</evidence>
<evidence type="ECO:0000256" key="2">
    <source>
        <dbReference type="ARBA" id="ARBA00012486"/>
    </source>
</evidence>
<dbReference type="eggNOG" id="KOG0422">
    <property type="taxonomic scope" value="Eukaryota"/>
</dbReference>
<dbReference type="InParanoid" id="A0A0D2WKM1"/>
<feature type="domain" description="UBC core" evidence="7">
    <location>
        <begin position="1"/>
        <end position="150"/>
    </location>
</feature>
<dbReference type="InterPro" id="IPR016135">
    <property type="entry name" value="UBQ-conjugating_enzyme/RWD"/>
</dbReference>
<dbReference type="EC" id="2.3.2.23" evidence="2"/>
<reference evidence="9" key="1">
    <citation type="submission" date="2011-02" db="EMBL/GenBank/DDBJ databases">
        <title>The Genome Sequence of Capsaspora owczarzaki ATCC 30864.</title>
        <authorList>
            <person name="Russ C."/>
            <person name="Cuomo C."/>
            <person name="Burger G."/>
            <person name="Gray M.W."/>
            <person name="Holland P.W.H."/>
            <person name="King N."/>
            <person name="Lang F.B.F."/>
            <person name="Roger A.J."/>
            <person name="Ruiz-Trillo I."/>
            <person name="Young S.K."/>
            <person name="Zeng Q."/>
            <person name="Gargeya S."/>
            <person name="Alvarado L."/>
            <person name="Berlin A."/>
            <person name="Chapman S.B."/>
            <person name="Chen Z."/>
            <person name="Freedman E."/>
            <person name="Gellesch M."/>
            <person name="Goldberg J."/>
            <person name="Griggs A."/>
            <person name="Gujja S."/>
            <person name="Heilman E."/>
            <person name="Heiman D."/>
            <person name="Howarth C."/>
            <person name="Mehta T."/>
            <person name="Neiman D."/>
            <person name="Pearson M."/>
            <person name="Roberts A."/>
            <person name="Saif S."/>
            <person name="Shea T."/>
            <person name="Shenoy N."/>
            <person name="Sisk P."/>
            <person name="Stolte C."/>
            <person name="Sykes S."/>
            <person name="White J."/>
            <person name="Yandava C."/>
            <person name="Haas B."/>
            <person name="Nusbaum C."/>
            <person name="Birren B."/>
        </authorList>
    </citation>
    <scope>NUCLEOTIDE SEQUENCE</scope>
    <source>
        <strain evidence="9">ATCC 30864</strain>
    </source>
</reference>
<dbReference type="GO" id="GO:0061631">
    <property type="term" value="F:ubiquitin conjugating enzyme activity"/>
    <property type="evidence" value="ECO:0007669"/>
    <property type="project" value="UniProtKB-EC"/>
</dbReference>
<dbReference type="PROSITE" id="PS50127">
    <property type="entry name" value="UBC_2"/>
    <property type="match status" value="1"/>
</dbReference>
<keyword evidence="6" id="KW-0547">Nucleotide-binding</keyword>
<dbReference type="CDD" id="cd23801">
    <property type="entry name" value="UBCc_UBE2L3"/>
    <property type="match status" value="1"/>
</dbReference>
<gene>
    <name evidence="8" type="ORF">CAOG_002100</name>
</gene>
<name>A0A0D2WKM1_CAPO3</name>
<dbReference type="PROSITE" id="PS00183">
    <property type="entry name" value="UBC_1"/>
    <property type="match status" value="1"/>
</dbReference>
<sequence>MASRRLVKEFEELQGNELIKSTVRNVTIDETNVLAWEALLVPDVAPYNKGAFKISITFPSEYPFKPPKVTFLTKIYHPNVDESGVICIGLLKSEAWKPATRIDQVLSALVDLVNEPNAADPLNTEVAEVLTTDKKKFVKNVEEHIKKHAEKRPKE</sequence>
<dbReference type="OrthoDB" id="9973183at2759"/>
<keyword evidence="4 6" id="KW-0833">Ubl conjugation pathway</keyword>
<comment type="similarity">
    <text evidence="6">Belongs to the ubiquitin-conjugating enzyme family.</text>
</comment>
<dbReference type="SMART" id="SM00212">
    <property type="entry name" value="UBCc"/>
    <property type="match status" value="1"/>
</dbReference>
<keyword evidence="3" id="KW-0808">Transferase</keyword>
<evidence type="ECO:0000256" key="1">
    <source>
        <dbReference type="ARBA" id="ARBA00000485"/>
    </source>
</evidence>
<dbReference type="PANTHER" id="PTHR24067">
    <property type="entry name" value="UBIQUITIN-CONJUGATING ENZYME E2"/>
    <property type="match status" value="1"/>
</dbReference>
<evidence type="ECO:0000256" key="5">
    <source>
        <dbReference type="PROSITE-ProRule" id="PRU10133"/>
    </source>
</evidence>
<dbReference type="InterPro" id="IPR000608">
    <property type="entry name" value="UBC"/>
</dbReference>
<protein>
    <recommendedName>
        <fullName evidence="2">E2 ubiquitin-conjugating enzyme</fullName>
        <ecNumber evidence="2">2.3.2.23</ecNumber>
    </recommendedName>
</protein>
<evidence type="ECO:0000256" key="4">
    <source>
        <dbReference type="ARBA" id="ARBA00022786"/>
    </source>
</evidence>
<dbReference type="PhylomeDB" id="A0A0D2WKM1"/>